<dbReference type="CDD" id="cd17273">
    <property type="entry name" value="RMtype1_S_EcoJA69PI-TRD1-CR1_like"/>
    <property type="match status" value="1"/>
</dbReference>
<comment type="caution">
    <text evidence="5">The sequence shown here is derived from an EMBL/GenBank/DDBJ whole genome shotgun (WGS) entry which is preliminary data.</text>
</comment>
<feature type="domain" description="Type I restriction modification DNA specificity" evidence="4">
    <location>
        <begin position="13"/>
        <end position="166"/>
    </location>
</feature>
<dbReference type="SUPFAM" id="SSF116734">
    <property type="entry name" value="DNA methylase specificity domain"/>
    <property type="match status" value="2"/>
</dbReference>
<dbReference type="Gene3D" id="1.10.287.1120">
    <property type="entry name" value="Bipartite methylase S protein"/>
    <property type="match status" value="1"/>
</dbReference>
<keyword evidence="5" id="KW-0255">Endonuclease</keyword>
<gene>
    <name evidence="5" type="ORF">G1H11_05595</name>
</gene>
<dbReference type="Gene3D" id="3.90.220.20">
    <property type="entry name" value="DNA methylase specificity domains"/>
    <property type="match status" value="2"/>
</dbReference>
<evidence type="ECO:0000313" key="5">
    <source>
        <dbReference type="EMBL" id="NED94781.1"/>
    </source>
</evidence>
<dbReference type="InterPro" id="IPR044946">
    <property type="entry name" value="Restrct_endonuc_typeI_TRD_sf"/>
</dbReference>
<evidence type="ECO:0000313" key="6">
    <source>
        <dbReference type="Proteomes" id="UP000469185"/>
    </source>
</evidence>
<organism evidence="5 6">
    <name type="scientific">Phytoactinopolyspora alkaliphila</name>
    <dbReference type="NCBI Taxonomy" id="1783498"/>
    <lineage>
        <taxon>Bacteria</taxon>
        <taxon>Bacillati</taxon>
        <taxon>Actinomycetota</taxon>
        <taxon>Actinomycetes</taxon>
        <taxon>Jiangellales</taxon>
        <taxon>Jiangellaceae</taxon>
        <taxon>Phytoactinopolyspora</taxon>
    </lineage>
</organism>
<dbReference type="Pfam" id="PF01420">
    <property type="entry name" value="Methylase_S"/>
    <property type="match status" value="2"/>
</dbReference>
<dbReference type="GO" id="GO:0004519">
    <property type="term" value="F:endonuclease activity"/>
    <property type="evidence" value="ECO:0007669"/>
    <property type="project" value="UniProtKB-KW"/>
</dbReference>
<keyword evidence="5" id="KW-0378">Hydrolase</keyword>
<feature type="domain" description="Type I restriction modification DNA specificity" evidence="4">
    <location>
        <begin position="196"/>
        <end position="336"/>
    </location>
</feature>
<dbReference type="RefSeq" id="WP_163816820.1">
    <property type="nucleotide sequence ID" value="NZ_JAAGOB010000002.1"/>
</dbReference>
<dbReference type="Proteomes" id="UP000469185">
    <property type="component" value="Unassembled WGS sequence"/>
</dbReference>
<dbReference type="PANTHER" id="PTHR30408">
    <property type="entry name" value="TYPE-1 RESTRICTION ENZYME ECOKI SPECIFICITY PROTEIN"/>
    <property type="match status" value="1"/>
</dbReference>
<sequence>MKTTVAALCSRVTSGGTPNRAHPEYYEPGTIPWVKTGDLLDGPVSRYDEHISKEGLASSSAKLLPEGTVLMAMYGATVGRLGWLTEEAACNQAACAMIANPAVCDYRWLFYALMWSRSGLVGLASGAAQQNLNAGLIKSMELPATLLAEQRAIAEVLGALDDKIAANDRVGNLCLELADSMFTEAVRGMRLGGQTFGDLAEVAGGGTPKTSFEEYWNGSIPWATPTDVTALNGPYLFTTSRMITEDGLAACSSKLYPKQSILMTSRATIGAFAIAQVPVAVNQGFIVVNAKNPIHQFWLFHEMRSRVSEFISHANGATFLELSRGKFKQFQVRIPDPDLARSFSRQVVPLHEQAAQTMTETATLVATRDELLPLLMSGKVRVREAEKIVEEVV</sequence>
<keyword evidence="3" id="KW-0238">DNA-binding</keyword>
<dbReference type="PANTHER" id="PTHR30408:SF12">
    <property type="entry name" value="TYPE I RESTRICTION ENZYME MJAVIII SPECIFICITY SUBUNIT"/>
    <property type="match status" value="1"/>
</dbReference>
<dbReference type="AlphaFoldDB" id="A0A6N9YIA5"/>
<keyword evidence="2" id="KW-0680">Restriction system</keyword>
<protein>
    <submittedName>
        <fullName evidence="5">Restriction endonuclease subunit S</fullName>
    </submittedName>
</protein>
<accession>A0A6N9YIA5</accession>
<evidence type="ECO:0000256" key="1">
    <source>
        <dbReference type="ARBA" id="ARBA00010923"/>
    </source>
</evidence>
<proteinExistence type="inferred from homology"/>
<reference evidence="5 6" key="1">
    <citation type="submission" date="2020-02" db="EMBL/GenBank/DDBJ databases">
        <authorList>
            <person name="Li X.-J."/>
            <person name="Feng X.-M."/>
        </authorList>
    </citation>
    <scope>NUCLEOTIDE SEQUENCE [LARGE SCALE GENOMIC DNA]</scope>
    <source>
        <strain evidence="5 6">CGMCC 4.7225</strain>
    </source>
</reference>
<dbReference type="EMBL" id="JAAGOB010000002">
    <property type="protein sequence ID" value="NED94781.1"/>
    <property type="molecule type" value="Genomic_DNA"/>
</dbReference>
<dbReference type="GO" id="GO:0003677">
    <property type="term" value="F:DNA binding"/>
    <property type="evidence" value="ECO:0007669"/>
    <property type="project" value="UniProtKB-KW"/>
</dbReference>
<evidence type="ECO:0000256" key="3">
    <source>
        <dbReference type="ARBA" id="ARBA00023125"/>
    </source>
</evidence>
<dbReference type="InterPro" id="IPR052021">
    <property type="entry name" value="Type-I_RS_S_subunit"/>
</dbReference>
<name>A0A6N9YIA5_9ACTN</name>
<keyword evidence="6" id="KW-1185">Reference proteome</keyword>
<dbReference type="GO" id="GO:0009307">
    <property type="term" value="P:DNA restriction-modification system"/>
    <property type="evidence" value="ECO:0007669"/>
    <property type="project" value="UniProtKB-KW"/>
</dbReference>
<evidence type="ECO:0000259" key="4">
    <source>
        <dbReference type="Pfam" id="PF01420"/>
    </source>
</evidence>
<keyword evidence="5" id="KW-0540">Nuclease</keyword>
<dbReference type="InterPro" id="IPR000055">
    <property type="entry name" value="Restrct_endonuc_typeI_TRD"/>
</dbReference>
<evidence type="ECO:0000256" key="2">
    <source>
        <dbReference type="ARBA" id="ARBA00022747"/>
    </source>
</evidence>
<comment type="similarity">
    <text evidence="1">Belongs to the type-I restriction system S methylase family.</text>
</comment>